<feature type="transmembrane region" description="Helical" evidence="8">
    <location>
        <begin position="264"/>
        <end position="283"/>
    </location>
</feature>
<feature type="transmembrane region" description="Helical" evidence="8">
    <location>
        <begin position="60"/>
        <end position="79"/>
    </location>
</feature>
<evidence type="ECO:0000256" key="2">
    <source>
        <dbReference type="ARBA" id="ARBA00006236"/>
    </source>
</evidence>
<proteinExistence type="inferred from homology"/>
<evidence type="ECO:0000313" key="11">
    <source>
        <dbReference type="Proteomes" id="UP000509458"/>
    </source>
</evidence>
<dbReference type="GO" id="GO:1990961">
    <property type="term" value="P:xenobiotic detoxification by transmembrane export across the plasma membrane"/>
    <property type="evidence" value="ECO:0007669"/>
    <property type="project" value="InterPro"/>
</dbReference>
<evidence type="ECO:0000256" key="4">
    <source>
        <dbReference type="ARBA" id="ARBA00022475"/>
    </source>
</evidence>
<evidence type="ECO:0000256" key="3">
    <source>
        <dbReference type="ARBA" id="ARBA00022448"/>
    </source>
</evidence>
<keyword evidence="3 8" id="KW-0813">Transport</keyword>
<evidence type="ECO:0000256" key="8">
    <source>
        <dbReference type="RuleBase" id="RU365088"/>
    </source>
</evidence>
<dbReference type="RefSeq" id="WP_179985057.1">
    <property type="nucleotide sequence ID" value="NZ_LR812090.1"/>
</dbReference>
<protein>
    <recommendedName>
        <fullName evidence="8">Bcr/CflA family efflux transporter</fullName>
    </recommendedName>
</protein>
<dbReference type="GO" id="GO:0042910">
    <property type="term" value="F:xenobiotic transmembrane transporter activity"/>
    <property type="evidence" value="ECO:0007669"/>
    <property type="project" value="InterPro"/>
</dbReference>
<keyword evidence="6 8" id="KW-1133">Transmembrane helix</keyword>
<dbReference type="InterPro" id="IPR004812">
    <property type="entry name" value="Efflux_drug-R_Bcr/CmlA"/>
</dbReference>
<dbReference type="GO" id="GO:0005886">
    <property type="term" value="C:plasma membrane"/>
    <property type="evidence" value="ECO:0007669"/>
    <property type="project" value="UniProtKB-SubCell"/>
</dbReference>
<evidence type="ECO:0000256" key="1">
    <source>
        <dbReference type="ARBA" id="ARBA00004651"/>
    </source>
</evidence>
<dbReference type="EMBL" id="LR812090">
    <property type="protein sequence ID" value="CAB9495958.1"/>
    <property type="molecule type" value="Genomic_DNA"/>
</dbReference>
<dbReference type="PANTHER" id="PTHR23502:SF132">
    <property type="entry name" value="POLYAMINE TRANSPORTER 2-RELATED"/>
    <property type="match status" value="1"/>
</dbReference>
<feature type="transmembrane region" description="Helical" evidence="8">
    <location>
        <begin position="25"/>
        <end position="48"/>
    </location>
</feature>
<dbReference type="InterPro" id="IPR020846">
    <property type="entry name" value="MFS_dom"/>
</dbReference>
<dbReference type="InterPro" id="IPR036259">
    <property type="entry name" value="MFS_trans_sf"/>
</dbReference>
<feature type="transmembrane region" description="Helical" evidence="8">
    <location>
        <begin position="91"/>
        <end position="111"/>
    </location>
</feature>
<evidence type="ECO:0000256" key="7">
    <source>
        <dbReference type="ARBA" id="ARBA00023136"/>
    </source>
</evidence>
<comment type="subcellular location">
    <subcellularLocation>
        <location evidence="8">Cell inner membrane</location>
        <topology evidence="8">Multi-pass membrane protein</topology>
    </subcellularLocation>
    <subcellularLocation>
        <location evidence="1">Cell membrane</location>
        <topology evidence="1">Multi-pass membrane protein</topology>
    </subcellularLocation>
</comment>
<feature type="domain" description="Major facilitator superfamily (MFS) profile" evidence="9">
    <location>
        <begin position="25"/>
        <end position="416"/>
    </location>
</feature>
<dbReference type="Pfam" id="PF07690">
    <property type="entry name" value="MFS_1"/>
    <property type="match status" value="1"/>
</dbReference>
<dbReference type="Proteomes" id="UP000509458">
    <property type="component" value="Chromosome"/>
</dbReference>
<dbReference type="PANTHER" id="PTHR23502">
    <property type="entry name" value="MAJOR FACILITATOR SUPERFAMILY"/>
    <property type="match status" value="1"/>
</dbReference>
<feature type="transmembrane region" description="Helical" evidence="8">
    <location>
        <begin position="356"/>
        <end position="377"/>
    </location>
</feature>
<gene>
    <name evidence="10" type="ORF">ALFOR1_70341</name>
</gene>
<keyword evidence="5 8" id="KW-0812">Transmembrane</keyword>
<keyword evidence="4" id="KW-1003">Cell membrane</keyword>
<evidence type="ECO:0000256" key="5">
    <source>
        <dbReference type="ARBA" id="ARBA00022692"/>
    </source>
</evidence>
<dbReference type="Gene3D" id="1.20.1720.10">
    <property type="entry name" value="Multidrug resistance protein D"/>
    <property type="match status" value="1"/>
</dbReference>
<sequence length="416" mass="45682">MPQTSNGVSDDTAVVQKPALGLVEFVALMATMTSLVALSIDAMLPALIQIGESLNVQEAHQTHLIVTVFFLGMAFGQMFFGPFSDSRGRRLTILVGLCIFALGTFVCMLATNLETMLVGRVIQAFGVSGPRIASMAIIRDLYVGDAMAKVMSFIMMVFILVPMLAPIIGQTVMELTSWFHIFTMFLIVATMAGIWFFSRQGETLPRAKRRKFSRAHFFKSSKFILTHPEVMGYTFAMGCIFGAFLAYLSASQTIFTVFYNVGEWFPYIFATLAFSIGLASYFNGKMVMRFGMRKLCRFALKGVNCFAVVYLALLFAYDGLPPLIPTVAVMFVGFFFVGILFGNLNAMAMQPLGDMAGLGAAIIGCFSSLFSVPVALIVDSFLNGNLMPIGWGFLIFFALAYASVRFAERVREVVVS</sequence>
<name>A0A6T9Y6S6_ALTMA</name>
<feature type="transmembrane region" description="Helical" evidence="8">
    <location>
        <begin position="150"/>
        <end position="172"/>
    </location>
</feature>
<dbReference type="PROSITE" id="PS50850">
    <property type="entry name" value="MFS"/>
    <property type="match status" value="1"/>
</dbReference>
<dbReference type="NCBIfam" id="TIGR00710">
    <property type="entry name" value="efflux_Bcr_CflA"/>
    <property type="match status" value="1"/>
</dbReference>
<evidence type="ECO:0000313" key="10">
    <source>
        <dbReference type="EMBL" id="CAB9495958.1"/>
    </source>
</evidence>
<organism evidence="10 11">
    <name type="scientific">Alteromonas macleodii</name>
    <name type="common">Pseudoalteromonas macleodii</name>
    <dbReference type="NCBI Taxonomy" id="28108"/>
    <lineage>
        <taxon>Bacteria</taxon>
        <taxon>Pseudomonadati</taxon>
        <taxon>Pseudomonadota</taxon>
        <taxon>Gammaproteobacteria</taxon>
        <taxon>Alteromonadales</taxon>
        <taxon>Alteromonadaceae</taxon>
        <taxon>Alteromonas/Salinimonas group</taxon>
        <taxon>Alteromonas</taxon>
    </lineage>
</organism>
<reference evidence="10 11" key="1">
    <citation type="submission" date="2020-06" db="EMBL/GenBank/DDBJ databases">
        <authorList>
            <person name="Duchaud E."/>
        </authorList>
    </citation>
    <scope>NUCLEOTIDE SEQUENCE [LARGE SCALE GENOMIC DNA]</scope>
    <source>
        <strain evidence="10">Alteromonas fortis</strain>
    </source>
</reference>
<dbReference type="InterPro" id="IPR011701">
    <property type="entry name" value="MFS"/>
</dbReference>
<dbReference type="SUPFAM" id="SSF103473">
    <property type="entry name" value="MFS general substrate transporter"/>
    <property type="match status" value="1"/>
</dbReference>
<evidence type="ECO:0000259" key="9">
    <source>
        <dbReference type="PROSITE" id="PS50850"/>
    </source>
</evidence>
<feature type="transmembrane region" description="Helical" evidence="8">
    <location>
        <begin position="230"/>
        <end position="258"/>
    </location>
</feature>
<dbReference type="CDD" id="cd17320">
    <property type="entry name" value="MFS_MdfA_MDR_like"/>
    <property type="match status" value="1"/>
</dbReference>
<keyword evidence="7 8" id="KW-0472">Membrane</keyword>
<comment type="similarity">
    <text evidence="2 8">Belongs to the major facilitator superfamily. Bcr/CmlA family.</text>
</comment>
<evidence type="ECO:0000256" key="6">
    <source>
        <dbReference type="ARBA" id="ARBA00022989"/>
    </source>
</evidence>
<comment type="caution">
    <text evidence="8">Lacks conserved residue(s) required for the propagation of feature annotation.</text>
</comment>
<dbReference type="AlphaFoldDB" id="A0A6T9Y6S6"/>
<accession>A0A6T9Y6S6</accession>
<feature type="transmembrane region" description="Helical" evidence="8">
    <location>
        <begin position="389"/>
        <end position="407"/>
    </location>
</feature>
<feature type="transmembrane region" description="Helical" evidence="8">
    <location>
        <begin position="295"/>
        <end position="317"/>
    </location>
</feature>
<feature type="transmembrane region" description="Helical" evidence="8">
    <location>
        <begin position="178"/>
        <end position="198"/>
    </location>
</feature>
<keyword evidence="8" id="KW-0997">Cell inner membrane</keyword>
<feature type="transmembrane region" description="Helical" evidence="8">
    <location>
        <begin position="323"/>
        <end position="344"/>
    </location>
</feature>